<dbReference type="InterPro" id="IPR008554">
    <property type="entry name" value="Glutaredoxin-like"/>
</dbReference>
<organism evidence="1 2">
    <name type="scientific">Paraperlucidibaca wandonensis</name>
    <dbReference type="NCBI Taxonomy" id="1268273"/>
    <lineage>
        <taxon>Bacteria</taxon>
        <taxon>Pseudomonadati</taxon>
        <taxon>Pseudomonadota</taxon>
        <taxon>Gammaproteobacteria</taxon>
        <taxon>Moraxellales</taxon>
        <taxon>Moraxellaceae</taxon>
        <taxon>Paraperlucidibaca</taxon>
    </lineage>
</organism>
<accession>A0ABW3HEF9</accession>
<proteinExistence type="predicted"/>
<dbReference type="InterPro" id="IPR036249">
    <property type="entry name" value="Thioredoxin-like_sf"/>
</dbReference>
<dbReference type="Proteomes" id="UP001597044">
    <property type="component" value="Unassembled WGS sequence"/>
</dbReference>
<sequence>MLELLGTVGCHLCDDAERVLKQLSLVRPIAWQYIDIALDDALCLQFGERIPVLRHGEGAALYWPFSALDIERFLVQGITQ</sequence>
<dbReference type="RefSeq" id="WP_340674761.1">
    <property type="nucleotide sequence ID" value="NZ_JBHTIT010000001.1"/>
</dbReference>
<reference evidence="2" key="1">
    <citation type="journal article" date="2019" name="Int. J. Syst. Evol. Microbiol.">
        <title>The Global Catalogue of Microorganisms (GCM) 10K type strain sequencing project: providing services to taxonomists for standard genome sequencing and annotation.</title>
        <authorList>
            <consortium name="The Broad Institute Genomics Platform"/>
            <consortium name="The Broad Institute Genome Sequencing Center for Infectious Disease"/>
            <person name="Wu L."/>
            <person name="Ma J."/>
        </authorList>
    </citation>
    <scope>NUCLEOTIDE SEQUENCE [LARGE SCALE GENOMIC DNA]</scope>
    <source>
        <strain evidence="2">CCUG 63419</strain>
    </source>
</reference>
<keyword evidence="2" id="KW-1185">Reference proteome</keyword>
<dbReference type="Gene3D" id="3.40.30.10">
    <property type="entry name" value="Glutaredoxin"/>
    <property type="match status" value="1"/>
</dbReference>
<dbReference type="SUPFAM" id="SSF52833">
    <property type="entry name" value="Thioredoxin-like"/>
    <property type="match status" value="1"/>
</dbReference>
<evidence type="ECO:0000313" key="2">
    <source>
        <dbReference type="Proteomes" id="UP001597044"/>
    </source>
</evidence>
<dbReference type="EMBL" id="JBHTIT010000001">
    <property type="protein sequence ID" value="MFD0949651.1"/>
    <property type="molecule type" value="Genomic_DNA"/>
</dbReference>
<comment type="caution">
    <text evidence="1">The sequence shown here is derived from an EMBL/GenBank/DDBJ whole genome shotgun (WGS) entry which is preliminary data.</text>
</comment>
<dbReference type="Pfam" id="PF05768">
    <property type="entry name" value="Glrx-like"/>
    <property type="match status" value="1"/>
</dbReference>
<name>A0ABW3HEF9_9GAMM</name>
<evidence type="ECO:0000313" key="1">
    <source>
        <dbReference type="EMBL" id="MFD0949651.1"/>
    </source>
</evidence>
<protein>
    <submittedName>
        <fullName evidence="1">Glutaredoxin family protein</fullName>
    </submittedName>
</protein>
<gene>
    <name evidence="1" type="ORF">ACFQ0F_04475</name>
</gene>